<evidence type="ECO:0000313" key="3">
    <source>
        <dbReference type="EMBL" id="MBB5371881.1"/>
    </source>
</evidence>
<accession>A0A840VJV5</accession>
<reference evidence="3 4" key="1">
    <citation type="submission" date="2020-08" db="EMBL/GenBank/DDBJ databases">
        <title>Genomic Encyclopedia of Type Strains, Phase IV (KMG-IV): sequencing the most valuable type-strain genomes for metagenomic binning, comparative biology and taxonomic classification.</title>
        <authorList>
            <person name="Goeker M."/>
        </authorList>
    </citation>
    <scope>NUCLEOTIDE SEQUENCE [LARGE SCALE GENOMIC DNA]</scope>
    <source>
        <strain evidence="3 4">DSM 27026</strain>
    </source>
</reference>
<dbReference type="SUPFAM" id="SSF52091">
    <property type="entry name" value="SpoIIaa-like"/>
    <property type="match status" value="1"/>
</dbReference>
<dbReference type="EMBL" id="JACHFJ010000001">
    <property type="protein sequence ID" value="MBB5371881.1"/>
    <property type="molecule type" value="Genomic_DNA"/>
</dbReference>
<sequence>MTDVLELPAVLDIVAAHGMLEAVNARRGCALTMDAGAVQRLGAQCLQILLAARAAWEADEVELRLENLSSEFSAALELMGVLPEELVNHVLTKDKELAA</sequence>
<dbReference type="InterPro" id="IPR058548">
    <property type="entry name" value="MlaB-like_STAS"/>
</dbReference>
<evidence type="ECO:0000313" key="4">
    <source>
        <dbReference type="Proteomes" id="UP000553706"/>
    </source>
</evidence>
<protein>
    <submittedName>
        <fullName evidence="3">Chemotaxis protein CheX</fullName>
    </submittedName>
</protein>
<dbReference type="Proteomes" id="UP000553706">
    <property type="component" value="Unassembled WGS sequence"/>
</dbReference>
<dbReference type="RefSeq" id="WP_183264899.1">
    <property type="nucleotide sequence ID" value="NZ_JACHFJ010000001.1"/>
</dbReference>
<name>A0A840VJV5_9PROT</name>
<feature type="coiled-coil region" evidence="1">
    <location>
        <begin position="51"/>
        <end position="78"/>
    </location>
</feature>
<dbReference type="Pfam" id="PF13466">
    <property type="entry name" value="STAS_2"/>
    <property type="match status" value="1"/>
</dbReference>
<keyword evidence="4" id="KW-1185">Reference proteome</keyword>
<dbReference type="InterPro" id="IPR036513">
    <property type="entry name" value="STAS_dom_sf"/>
</dbReference>
<proteinExistence type="predicted"/>
<dbReference type="AlphaFoldDB" id="A0A840VJV5"/>
<comment type="caution">
    <text evidence="3">The sequence shown here is derived from an EMBL/GenBank/DDBJ whole genome shotgun (WGS) entry which is preliminary data.</text>
</comment>
<feature type="domain" description="MlaB-like STAS" evidence="2">
    <location>
        <begin position="5"/>
        <end position="81"/>
    </location>
</feature>
<gene>
    <name evidence="3" type="ORF">HNP71_000105</name>
</gene>
<keyword evidence="1" id="KW-0175">Coiled coil</keyword>
<organism evidence="3 4">
    <name type="scientific">Acidocella aromatica</name>
    <dbReference type="NCBI Taxonomy" id="1303579"/>
    <lineage>
        <taxon>Bacteria</taxon>
        <taxon>Pseudomonadati</taxon>
        <taxon>Pseudomonadota</taxon>
        <taxon>Alphaproteobacteria</taxon>
        <taxon>Acetobacterales</taxon>
        <taxon>Acidocellaceae</taxon>
        <taxon>Acidocella</taxon>
    </lineage>
</organism>
<evidence type="ECO:0000256" key="1">
    <source>
        <dbReference type="SAM" id="Coils"/>
    </source>
</evidence>
<evidence type="ECO:0000259" key="2">
    <source>
        <dbReference type="Pfam" id="PF13466"/>
    </source>
</evidence>